<dbReference type="WBParaSite" id="TMUE_3000014200.1">
    <property type="protein sequence ID" value="TMUE_3000014200.1"/>
    <property type="gene ID" value="WBGene00289834"/>
</dbReference>
<keyword evidence="2" id="KW-0964">Secreted</keyword>
<keyword evidence="9" id="KW-0732">Signal</keyword>
<keyword evidence="6" id="KW-1015">Disulfide bond</keyword>
<feature type="compositionally biased region" description="Basic and acidic residues" evidence="8">
    <location>
        <begin position="343"/>
        <end position="356"/>
    </location>
</feature>
<dbReference type="InterPro" id="IPR001314">
    <property type="entry name" value="Peptidase_S1A"/>
</dbReference>
<evidence type="ECO:0000313" key="12">
    <source>
        <dbReference type="WBParaSite" id="TMUE_3000014200.1"/>
    </source>
</evidence>
<dbReference type="InterPro" id="IPR050127">
    <property type="entry name" value="Serine_Proteases_S1"/>
</dbReference>
<name>A0A5S6R3W5_TRIMR</name>
<sequence length="445" mass="50157">MLIYLWIASLVVSAIADYECGVPYFSIQKYDQPYERPNPTETSTGPTTSAPTLDPTLPIGTVHYPSRPIWNFDLSSYPLWFSFGRRIVGGWEARPHSIPWQVRLMVQITSYQYSVCGGSLIQPFEPRNGTQFVLTAAHCVYTEYGYAATSRLKVIVGAHDLNSNSEASQQRIGVKNYVHHSYSDTTKENDISVMQLQRYVAYTSYTRPVCLPKANEELPTNAYCFVSGWGKTSENGKGSSLLRMVDAGILSDDQCYVHNRLQNLVFCGGTLEGGKDSCQGDSGGPLVCEVNGRYYQYGVVSFGAGCARVGHPGVYTRVPTYITWMTSQSRSMESSSPTTWETSDNRDMEETEQSSKEKEYFDNFFIEPEHLSNIFTKVPDFQRPINSHFGFENMQSVFRRPGYTSWLFKDNVDHSLLANHFPSVNAFTRTDEVSEGNKSPRDNMQ</sequence>
<dbReference type="SMART" id="SM00020">
    <property type="entry name" value="Tryp_SPc"/>
    <property type="match status" value="1"/>
</dbReference>
<keyword evidence="11" id="KW-1185">Reference proteome</keyword>
<evidence type="ECO:0000256" key="4">
    <source>
        <dbReference type="ARBA" id="ARBA00022801"/>
    </source>
</evidence>
<evidence type="ECO:0000256" key="7">
    <source>
        <dbReference type="RuleBase" id="RU363034"/>
    </source>
</evidence>
<dbReference type="InterPro" id="IPR033116">
    <property type="entry name" value="TRYPSIN_SER"/>
</dbReference>
<comment type="subcellular location">
    <subcellularLocation>
        <location evidence="1">Secreted</location>
    </subcellularLocation>
</comment>
<evidence type="ECO:0000256" key="1">
    <source>
        <dbReference type="ARBA" id="ARBA00004613"/>
    </source>
</evidence>
<keyword evidence="3 7" id="KW-0645">Protease</keyword>
<dbReference type="InterPro" id="IPR043504">
    <property type="entry name" value="Peptidase_S1_PA_chymotrypsin"/>
</dbReference>
<feature type="chain" id="PRO_5024440432" evidence="9">
    <location>
        <begin position="17"/>
        <end position="445"/>
    </location>
</feature>
<dbReference type="Pfam" id="PF00089">
    <property type="entry name" value="Trypsin"/>
    <property type="match status" value="1"/>
</dbReference>
<feature type="signal peptide" evidence="9">
    <location>
        <begin position="1"/>
        <end position="16"/>
    </location>
</feature>
<evidence type="ECO:0000259" key="10">
    <source>
        <dbReference type="PROSITE" id="PS50240"/>
    </source>
</evidence>
<dbReference type="PANTHER" id="PTHR24264">
    <property type="entry name" value="TRYPSIN-RELATED"/>
    <property type="match status" value="1"/>
</dbReference>
<dbReference type="PRINTS" id="PR00722">
    <property type="entry name" value="CHYMOTRYPSIN"/>
</dbReference>
<evidence type="ECO:0000256" key="5">
    <source>
        <dbReference type="ARBA" id="ARBA00022825"/>
    </source>
</evidence>
<organism evidence="11 12">
    <name type="scientific">Trichuris muris</name>
    <name type="common">Mouse whipworm</name>
    <dbReference type="NCBI Taxonomy" id="70415"/>
    <lineage>
        <taxon>Eukaryota</taxon>
        <taxon>Metazoa</taxon>
        <taxon>Ecdysozoa</taxon>
        <taxon>Nematoda</taxon>
        <taxon>Enoplea</taxon>
        <taxon>Dorylaimia</taxon>
        <taxon>Trichinellida</taxon>
        <taxon>Trichuridae</taxon>
        <taxon>Trichuris</taxon>
    </lineage>
</organism>
<evidence type="ECO:0000256" key="9">
    <source>
        <dbReference type="SAM" id="SignalP"/>
    </source>
</evidence>
<dbReference type="CDD" id="cd00190">
    <property type="entry name" value="Tryp_SPc"/>
    <property type="match status" value="1"/>
</dbReference>
<feature type="region of interest" description="Disordered" evidence="8">
    <location>
        <begin position="332"/>
        <end position="356"/>
    </location>
</feature>
<dbReference type="STRING" id="70415.A0A5S6R3W5"/>
<evidence type="ECO:0000256" key="6">
    <source>
        <dbReference type="ARBA" id="ARBA00023157"/>
    </source>
</evidence>
<dbReference type="PROSITE" id="PS50240">
    <property type="entry name" value="TRYPSIN_DOM"/>
    <property type="match status" value="1"/>
</dbReference>
<proteinExistence type="predicted"/>
<dbReference type="InterPro" id="IPR009003">
    <property type="entry name" value="Peptidase_S1_PA"/>
</dbReference>
<dbReference type="Proteomes" id="UP000046395">
    <property type="component" value="Unassembled WGS sequence"/>
</dbReference>
<feature type="domain" description="Peptidase S1" evidence="10">
    <location>
        <begin position="87"/>
        <end position="330"/>
    </location>
</feature>
<dbReference type="AlphaFoldDB" id="A0A5S6R3W5"/>
<evidence type="ECO:0000256" key="3">
    <source>
        <dbReference type="ARBA" id="ARBA00022670"/>
    </source>
</evidence>
<dbReference type="SUPFAM" id="SSF50494">
    <property type="entry name" value="Trypsin-like serine proteases"/>
    <property type="match status" value="1"/>
</dbReference>
<reference evidence="12" key="1">
    <citation type="submission" date="2019-12" db="UniProtKB">
        <authorList>
            <consortium name="WormBaseParasite"/>
        </authorList>
    </citation>
    <scope>IDENTIFICATION</scope>
</reference>
<keyword evidence="4 7" id="KW-0378">Hydrolase</keyword>
<keyword evidence="5 7" id="KW-0720">Serine protease</keyword>
<dbReference type="PROSITE" id="PS00135">
    <property type="entry name" value="TRYPSIN_SER"/>
    <property type="match status" value="1"/>
</dbReference>
<dbReference type="InterPro" id="IPR018114">
    <property type="entry name" value="TRYPSIN_HIS"/>
</dbReference>
<dbReference type="GO" id="GO:0004252">
    <property type="term" value="F:serine-type endopeptidase activity"/>
    <property type="evidence" value="ECO:0007669"/>
    <property type="project" value="InterPro"/>
</dbReference>
<dbReference type="InterPro" id="IPR001254">
    <property type="entry name" value="Trypsin_dom"/>
</dbReference>
<dbReference type="PANTHER" id="PTHR24264:SF65">
    <property type="entry name" value="SRCR DOMAIN-CONTAINING PROTEIN"/>
    <property type="match status" value="1"/>
</dbReference>
<evidence type="ECO:0000256" key="2">
    <source>
        <dbReference type="ARBA" id="ARBA00022525"/>
    </source>
</evidence>
<accession>A0A5S6R3W5</accession>
<evidence type="ECO:0000313" key="11">
    <source>
        <dbReference type="Proteomes" id="UP000046395"/>
    </source>
</evidence>
<dbReference type="FunFam" id="2.40.10.10:FF:000003">
    <property type="entry name" value="Transmembrane serine protease 3"/>
    <property type="match status" value="1"/>
</dbReference>
<evidence type="ECO:0000256" key="8">
    <source>
        <dbReference type="SAM" id="MobiDB-lite"/>
    </source>
</evidence>
<dbReference type="GO" id="GO:0006508">
    <property type="term" value="P:proteolysis"/>
    <property type="evidence" value="ECO:0007669"/>
    <property type="project" value="UniProtKB-KW"/>
</dbReference>
<dbReference type="GO" id="GO:0005615">
    <property type="term" value="C:extracellular space"/>
    <property type="evidence" value="ECO:0007669"/>
    <property type="project" value="TreeGrafter"/>
</dbReference>
<dbReference type="PROSITE" id="PS00134">
    <property type="entry name" value="TRYPSIN_HIS"/>
    <property type="match status" value="1"/>
</dbReference>
<dbReference type="Gene3D" id="2.40.10.10">
    <property type="entry name" value="Trypsin-like serine proteases"/>
    <property type="match status" value="1"/>
</dbReference>
<protein>
    <submittedName>
        <fullName evidence="12">Peptidase S1 domain-containing protein</fullName>
    </submittedName>
</protein>